<dbReference type="SUPFAM" id="SSF52540">
    <property type="entry name" value="P-loop containing nucleoside triphosphate hydrolases"/>
    <property type="match status" value="1"/>
</dbReference>
<keyword evidence="9" id="KW-0520">NAD</keyword>
<dbReference type="Pfam" id="PF20160">
    <property type="entry name" value="C-JID"/>
    <property type="match status" value="1"/>
</dbReference>
<dbReference type="InterPro" id="IPR058192">
    <property type="entry name" value="WHD_ROQ1-like"/>
</dbReference>
<comment type="catalytic activity">
    <reaction evidence="11">
        <text>NAD(+) + H2O = ADP-D-ribose + nicotinamide + H(+)</text>
        <dbReference type="Rhea" id="RHEA:16301"/>
        <dbReference type="ChEBI" id="CHEBI:15377"/>
        <dbReference type="ChEBI" id="CHEBI:15378"/>
        <dbReference type="ChEBI" id="CHEBI:17154"/>
        <dbReference type="ChEBI" id="CHEBI:57540"/>
        <dbReference type="ChEBI" id="CHEBI:57967"/>
        <dbReference type="EC" id="3.2.2.6"/>
    </reaction>
    <physiologicalReaction direction="left-to-right" evidence="11">
        <dbReference type="Rhea" id="RHEA:16302"/>
    </physiologicalReaction>
</comment>
<keyword evidence="15" id="KW-1185">Reference proteome</keyword>
<evidence type="ECO:0000256" key="11">
    <source>
        <dbReference type="ARBA" id="ARBA00047304"/>
    </source>
</evidence>
<evidence type="ECO:0000256" key="9">
    <source>
        <dbReference type="ARBA" id="ARBA00023027"/>
    </source>
</evidence>
<dbReference type="Proteomes" id="UP001168098">
    <property type="component" value="Unassembled WGS sequence"/>
</dbReference>
<name>A0AA38YRL0_VITRO</name>
<dbReference type="Gene3D" id="1.10.8.430">
    <property type="entry name" value="Helical domain of apoptotic protease-activating factors"/>
    <property type="match status" value="1"/>
</dbReference>
<evidence type="ECO:0000256" key="4">
    <source>
        <dbReference type="ARBA" id="ARBA00022490"/>
    </source>
</evidence>
<dbReference type="GO" id="GO:0005737">
    <property type="term" value="C:cytoplasm"/>
    <property type="evidence" value="ECO:0007669"/>
    <property type="project" value="UniProtKB-SubCell"/>
</dbReference>
<gene>
    <name evidence="14" type="ORF">PVL29_024331</name>
</gene>
<dbReference type="SMART" id="SM00369">
    <property type="entry name" value="LRR_TYP"/>
    <property type="match status" value="6"/>
</dbReference>
<evidence type="ECO:0000256" key="8">
    <source>
        <dbReference type="ARBA" id="ARBA00022821"/>
    </source>
</evidence>
<dbReference type="GO" id="GO:0043068">
    <property type="term" value="P:positive regulation of programmed cell death"/>
    <property type="evidence" value="ECO:0007669"/>
    <property type="project" value="UniProtKB-ARBA"/>
</dbReference>
<accession>A0AA38YRL0</accession>
<dbReference type="GO" id="GO:0061809">
    <property type="term" value="F:NAD+ nucleosidase activity, cyclic ADP-ribose generating"/>
    <property type="evidence" value="ECO:0007669"/>
    <property type="project" value="UniProtKB-EC"/>
</dbReference>
<dbReference type="EMBL" id="JARBHA010000018">
    <property type="protein sequence ID" value="KAJ9675335.1"/>
    <property type="molecule type" value="Genomic_DNA"/>
</dbReference>
<protein>
    <recommendedName>
        <fullName evidence="3">ADP-ribosyl cyclase/cyclic ADP-ribose hydrolase</fullName>
        <ecNumber evidence="3">3.2.2.6</ecNumber>
    </recommendedName>
</protein>
<dbReference type="Gene3D" id="3.80.10.10">
    <property type="entry name" value="Ribonuclease Inhibitor"/>
    <property type="match status" value="2"/>
</dbReference>
<dbReference type="InterPro" id="IPR000157">
    <property type="entry name" value="TIR_dom"/>
</dbReference>
<evidence type="ECO:0000256" key="2">
    <source>
        <dbReference type="ARBA" id="ARBA00004496"/>
    </source>
</evidence>
<dbReference type="Pfam" id="PF23598">
    <property type="entry name" value="LRR_14"/>
    <property type="match status" value="1"/>
</dbReference>
<dbReference type="Gene3D" id="3.40.50.10140">
    <property type="entry name" value="Toll/interleukin-1 receptor homology (TIR) domain"/>
    <property type="match status" value="1"/>
</dbReference>
<organism evidence="14 15">
    <name type="scientific">Vitis rotundifolia</name>
    <name type="common">Muscadine grape</name>
    <dbReference type="NCBI Taxonomy" id="103349"/>
    <lineage>
        <taxon>Eukaryota</taxon>
        <taxon>Viridiplantae</taxon>
        <taxon>Streptophyta</taxon>
        <taxon>Embryophyta</taxon>
        <taxon>Tracheophyta</taxon>
        <taxon>Spermatophyta</taxon>
        <taxon>Magnoliopsida</taxon>
        <taxon>eudicotyledons</taxon>
        <taxon>Gunneridae</taxon>
        <taxon>Pentapetalae</taxon>
        <taxon>rosids</taxon>
        <taxon>Vitales</taxon>
        <taxon>Vitaceae</taxon>
        <taxon>Viteae</taxon>
        <taxon>Vitis</taxon>
    </lineage>
</organism>
<evidence type="ECO:0000256" key="6">
    <source>
        <dbReference type="ARBA" id="ARBA00022737"/>
    </source>
</evidence>
<dbReference type="InterPro" id="IPR058546">
    <property type="entry name" value="RPS4B/Roq1-like_LRR"/>
</dbReference>
<dbReference type="SMART" id="SM00255">
    <property type="entry name" value="TIR"/>
    <property type="match status" value="1"/>
</dbReference>
<evidence type="ECO:0000313" key="14">
    <source>
        <dbReference type="EMBL" id="KAJ9675335.1"/>
    </source>
</evidence>
<keyword evidence="6" id="KW-0677">Repeat</keyword>
<dbReference type="InterPro" id="IPR027417">
    <property type="entry name" value="P-loop_NTPase"/>
</dbReference>
<dbReference type="Pfam" id="PF01582">
    <property type="entry name" value="TIR"/>
    <property type="match status" value="1"/>
</dbReference>
<dbReference type="Pfam" id="PF00931">
    <property type="entry name" value="NB-ARC"/>
    <property type="match status" value="1"/>
</dbReference>
<dbReference type="Pfam" id="PF23282">
    <property type="entry name" value="WHD_ROQ1"/>
    <property type="match status" value="1"/>
</dbReference>
<evidence type="ECO:0000256" key="12">
    <source>
        <dbReference type="ARBA" id="ARBA00061488"/>
    </source>
</evidence>
<dbReference type="FunFam" id="3.40.50.10140:FF:000007">
    <property type="entry name" value="Disease resistance protein (TIR-NBS-LRR class)"/>
    <property type="match status" value="1"/>
</dbReference>
<dbReference type="SUPFAM" id="SSF52058">
    <property type="entry name" value="L domain-like"/>
    <property type="match status" value="2"/>
</dbReference>
<comment type="subcellular location">
    <subcellularLocation>
        <location evidence="2">Cytoplasm</location>
    </subcellularLocation>
    <subcellularLocation>
        <location evidence="1">Nucleus</location>
    </subcellularLocation>
</comment>
<dbReference type="InterPro" id="IPR042197">
    <property type="entry name" value="Apaf_helical"/>
</dbReference>
<keyword evidence="8" id="KW-0611">Plant defense</keyword>
<dbReference type="PRINTS" id="PR00364">
    <property type="entry name" value="DISEASERSIST"/>
</dbReference>
<dbReference type="Pfam" id="PF23286">
    <property type="entry name" value="LRR_13"/>
    <property type="match status" value="1"/>
</dbReference>
<dbReference type="PANTHER" id="PTHR11017">
    <property type="entry name" value="LEUCINE-RICH REPEAT-CONTAINING PROTEIN"/>
    <property type="match status" value="1"/>
</dbReference>
<comment type="similarity">
    <text evidence="12">Belongs to the disease resistance TIR-NB-LRR family.</text>
</comment>
<feature type="domain" description="TIR" evidence="13">
    <location>
        <begin position="19"/>
        <end position="184"/>
    </location>
</feature>
<dbReference type="PANTHER" id="PTHR11017:SF570">
    <property type="entry name" value="DISEASE RESISTANCE PROTEIN (TIR-NBS CLASS)-RELATED"/>
    <property type="match status" value="1"/>
</dbReference>
<keyword evidence="10" id="KW-0539">Nucleus</keyword>
<keyword evidence="5" id="KW-0433">Leucine-rich repeat</keyword>
<comment type="caution">
    <text evidence="14">The sequence shown here is derived from an EMBL/GenBank/DDBJ whole genome shotgun (WGS) entry which is preliminary data.</text>
</comment>
<dbReference type="InterPro" id="IPR045344">
    <property type="entry name" value="C-JID"/>
</dbReference>
<keyword evidence="7" id="KW-0378">Hydrolase</keyword>
<keyword evidence="4" id="KW-0963">Cytoplasm</keyword>
<sequence>MVSSSTQKPSSSSAPTGKFNFDVFLSFRGEDTRYNFTDHLFEHLKRMGINTFRDDKLERGEEIAQELLGAIEGSRFSIIVFKERYADSKWCLDELTKIMECKKEMDQGVLPVFYHVDPSDVRKQTGSFVKAFAKHGTTVDEEKVKRWRAAMTEASSLSGWHVIKDYEYGSKYIEEISEVIRKRLDPKFLHVDDDMVGIHFRLKELKSLINSQLHDVRVVGIYGIGGIGKTTIAKIVYNEIQCEFNGASFLENVKESFKKGCQLQLQQKLLHGMVGHKIELSNIDDGITMIKNRLGSKKVIISLVGSRNWFGAGTTIIVTTRDQQLLCYYGADVTYEVKKLDDVEAIQLFNKHAFKQNAPKEDYGLPLALKVLGSSLHAITIDEWKSASDKLKNNLKKEINDVLRISYDMLDGLEKKVFLDIAYFFEGEDKAFVSKILDGCNLYATCNIRVLCDKCLITISDNMIQMHNLIQQIGWAIVCEEYPEDPSRWSRLWDLNDIYDAFSRQKVRIKLSKAKEIWLSSKALAEMKKVSTMMKKLRLLKVYYNDHHCSRRKEYKVFLPKDFEFPPNLIYLHWEGYTSKSLPSNFHGKNLLCLTKFLRKLYFSETGIKELPSSIGSLTSLEMLNLSGCSKFKKFLDIFANMGHLRELDLNNSGIKELPSSIGSLTSLEILDLTECSKFEKFPDIFANLGHLRNLYLDWSGIKELPSSIRYLESLETLGLSFCSNFEIFPEISGINMKCLKRVFLGATAIKELPKGIGCLEALETLSLSYCSNLEKLPEFQRNMGSLKHLDVDGTDIKELTSSIRHLTGLDDLCLNNSAIKEFSIYRLKSLRQCALSGCSNLLVISEITEDMEHLEELYLRELAIKELPSSIERLKSLSLLELKNCENLKTLPNSIGNLTFLHTLHIRNCPKLHKLPDNLRNLQCSLIELDVGGCNLMEGSIHSDIWCFFSLESLTVSESNIRCIPVDIIQLSQLNALRMNHCPMLEEILELPSSLRSIEAHGCPCLEALSSDPRHLFWSYLINCFKSQIQAFVEGYFVTHGLNIVIPGKSGIPEWVSHKSMGREIRIELPKNWYEDKSFLGFSLFFHHIPLDDDDEDICKTIYDCTHPCDSFHLDMFDWNCKTDLVNDLALRGSKDYHKGSTSSPDPALRVAYFPQIAISSKYRSNEWNNFKARFHGLFGCGEKVAFKVESCGTHLIYDNAQDHHQQSLHLFNVKRNHDDIEDHPHHKKSRHV</sequence>
<dbReference type="GO" id="GO:0005634">
    <property type="term" value="C:nucleus"/>
    <property type="evidence" value="ECO:0007669"/>
    <property type="project" value="UniProtKB-SubCell"/>
</dbReference>
<dbReference type="SUPFAM" id="SSF46785">
    <property type="entry name" value="Winged helix' DNA-binding domain"/>
    <property type="match status" value="1"/>
</dbReference>
<evidence type="ECO:0000256" key="5">
    <source>
        <dbReference type="ARBA" id="ARBA00022614"/>
    </source>
</evidence>
<dbReference type="GO" id="GO:0007165">
    <property type="term" value="P:signal transduction"/>
    <property type="evidence" value="ECO:0007669"/>
    <property type="project" value="InterPro"/>
</dbReference>
<dbReference type="GO" id="GO:0043531">
    <property type="term" value="F:ADP binding"/>
    <property type="evidence" value="ECO:0007669"/>
    <property type="project" value="InterPro"/>
</dbReference>
<evidence type="ECO:0000256" key="10">
    <source>
        <dbReference type="ARBA" id="ARBA00023242"/>
    </source>
</evidence>
<dbReference type="EC" id="3.2.2.6" evidence="3"/>
<proteinExistence type="inferred from homology"/>
<dbReference type="InterPro" id="IPR055414">
    <property type="entry name" value="LRR_R13L4/SHOC2-like"/>
</dbReference>
<evidence type="ECO:0000256" key="7">
    <source>
        <dbReference type="ARBA" id="ARBA00022801"/>
    </source>
</evidence>
<dbReference type="PROSITE" id="PS50104">
    <property type="entry name" value="TIR"/>
    <property type="match status" value="1"/>
</dbReference>
<dbReference type="InterPro" id="IPR044974">
    <property type="entry name" value="Disease_R_plants"/>
</dbReference>
<dbReference type="AlphaFoldDB" id="A0AA38YRL0"/>
<dbReference type="InterPro" id="IPR035897">
    <property type="entry name" value="Toll_tir_struct_dom_sf"/>
</dbReference>
<dbReference type="SUPFAM" id="SSF52200">
    <property type="entry name" value="Toll/Interleukin receptor TIR domain"/>
    <property type="match status" value="1"/>
</dbReference>
<dbReference type="InterPro" id="IPR003591">
    <property type="entry name" value="Leu-rich_rpt_typical-subtyp"/>
</dbReference>
<dbReference type="InterPro" id="IPR036390">
    <property type="entry name" value="WH_DNA-bd_sf"/>
</dbReference>
<reference evidence="14 15" key="1">
    <citation type="journal article" date="2023" name="BMC Biotechnol.">
        <title>Vitis rotundifolia cv Carlos genome sequencing.</title>
        <authorList>
            <person name="Huff M."/>
            <person name="Hulse-Kemp A."/>
            <person name="Scheffler B."/>
            <person name="Youngblood R."/>
            <person name="Simpson S."/>
            <person name="Babiker E."/>
            <person name="Staton M."/>
        </authorList>
    </citation>
    <scope>NUCLEOTIDE SEQUENCE [LARGE SCALE GENOMIC DNA]</scope>
    <source>
        <tissue evidence="14">Leaf</tissue>
    </source>
</reference>
<dbReference type="InterPro" id="IPR032675">
    <property type="entry name" value="LRR_dom_sf"/>
</dbReference>
<dbReference type="Gene3D" id="3.40.50.300">
    <property type="entry name" value="P-loop containing nucleotide triphosphate hydrolases"/>
    <property type="match status" value="1"/>
</dbReference>
<evidence type="ECO:0000256" key="1">
    <source>
        <dbReference type="ARBA" id="ARBA00004123"/>
    </source>
</evidence>
<evidence type="ECO:0000259" key="13">
    <source>
        <dbReference type="PROSITE" id="PS50104"/>
    </source>
</evidence>
<evidence type="ECO:0000313" key="15">
    <source>
        <dbReference type="Proteomes" id="UP001168098"/>
    </source>
</evidence>
<dbReference type="InterPro" id="IPR002182">
    <property type="entry name" value="NB-ARC"/>
</dbReference>
<evidence type="ECO:0000256" key="3">
    <source>
        <dbReference type="ARBA" id="ARBA00011982"/>
    </source>
</evidence>
<dbReference type="GO" id="GO:0050832">
    <property type="term" value="P:defense response to fungus"/>
    <property type="evidence" value="ECO:0007669"/>
    <property type="project" value="UniProtKB-ARBA"/>
</dbReference>